<name>A0AAW8VZN1_LACPE</name>
<reference evidence="7" key="1">
    <citation type="submission" date="2023-08" db="EMBL/GenBank/DDBJ databases">
        <authorList>
            <person name="Page C.A."/>
            <person name="Perez-Diaz I.M."/>
        </authorList>
    </citation>
    <scope>NUCLEOTIDE SEQUENCE</scope>
    <source>
        <strain evidence="7">7.8.46</strain>
    </source>
</reference>
<dbReference type="GO" id="GO:0005886">
    <property type="term" value="C:plasma membrane"/>
    <property type="evidence" value="ECO:0007669"/>
    <property type="project" value="UniProtKB-SubCell"/>
</dbReference>
<feature type="transmembrane region" description="Helical" evidence="6">
    <location>
        <begin position="446"/>
        <end position="467"/>
    </location>
</feature>
<keyword evidence="4 6" id="KW-1133">Transmembrane helix</keyword>
<dbReference type="InterPro" id="IPR050833">
    <property type="entry name" value="Poly_Biosynth_Transport"/>
</dbReference>
<evidence type="ECO:0000256" key="3">
    <source>
        <dbReference type="ARBA" id="ARBA00022692"/>
    </source>
</evidence>
<gene>
    <name evidence="7" type="ORF">RI536_12845</name>
</gene>
<sequence length="516" mass="58208">MGEEMRNNLSRTHAALLNSSIASIGQIATLVMQFVARTFFIHILGQQYLGLNGLFTNILTFLNFAELGIGSAITYALYQPLASDNKPQIAALMRQFKKWYQYIALVVTVGGLILTPFLPYLVHNQATNFVNVYIAFLLALGNTVASYLVSYKRTLLIANQQGYLNTINTIGYSLVQQIVQVICLLLYANFYLYLFIQLLFMVISNIHVSHVVDKMYPYLDDYRNERVDGNTLSYFKKNIVGMLSSKIGGIVVNGTDNILLSYFIGLDAVGLYSNYTLILNGLTNVLNQAVTSVASSVGNLAASHGTQEKQKRVFYNYYALSTLLVLFATVGFTAFSSTFIRYWIGSRYIYTQLPLFLIALNFYFQGIRQPVITYTNAYGLYWYARYKSIFESIVNLVISVVLIKFTGLGISAVLLGTISSNVLVNLWWEPLIVFKWGLKKGYLKFMLLNVIYIILGVSMLGLIVYSTQIIDYNNILLNILTTAGFELLMFIIFLIVTRLFSANIFNVKVLLAKIKR</sequence>
<feature type="transmembrane region" description="Helical" evidence="6">
    <location>
        <begin position="130"/>
        <end position="149"/>
    </location>
</feature>
<dbReference type="AlphaFoldDB" id="A0AAW8VZN1"/>
<evidence type="ECO:0000256" key="2">
    <source>
        <dbReference type="ARBA" id="ARBA00022475"/>
    </source>
</evidence>
<keyword evidence="2" id="KW-1003">Cell membrane</keyword>
<feature type="transmembrane region" description="Helical" evidence="6">
    <location>
        <begin position="317"/>
        <end position="343"/>
    </location>
</feature>
<comment type="subcellular location">
    <subcellularLocation>
        <location evidence="1">Cell membrane</location>
        <topology evidence="1">Multi-pass membrane protein</topology>
    </subcellularLocation>
</comment>
<protein>
    <submittedName>
        <fullName evidence="7">Oligosaccharide flippase family protein</fullName>
    </submittedName>
</protein>
<feature type="transmembrane region" description="Helical" evidence="6">
    <location>
        <begin position="349"/>
        <end position="367"/>
    </location>
</feature>
<evidence type="ECO:0000313" key="8">
    <source>
        <dbReference type="Proteomes" id="UP001267003"/>
    </source>
</evidence>
<dbReference type="PANTHER" id="PTHR30250:SF26">
    <property type="entry name" value="PSMA PROTEIN"/>
    <property type="match status" value="1"/>
</dbReference>
<dbReference type="RefSeq" id="WP_233757130.1">
    <property type="nucleotide sequence ID" value="NZ_JAJHUS010000024.1"/>
</dbReference>
<dbReference type="Pfam" id="PF01943">
    <property type="entry name" value="Polysacc_synt"/>
    <property type="match status" value="1"/>
</dbReference>
<dbReference type="InterPro" id="IPR002797">
    <property type="entry name" value="Polysacc_synth"/>
</dbReference>
<comment type="caution">
    <text evidence="7">The sequence shown here is derived from an EMBL/GenBank/DDBJ whole genome shotgun (WGS) entry which is preliminary data.</text>
</comment>
<feature type="transmembrane region" description="Helical" evidence="6">
    <location>
        <begin position="21"/>
        <end position="43"/>
    </location>
</feature>
<keyword evidence="3 6" id="KW-0812">Transmembrane</keyword>
<evidence type="ECO:0000313" key="7">
    <source>
        <dbReference type="EMBL" id="MDT6990967.1"/>
    </source>
</evidence>
<evidence type="ECO:0000256" key="5">
    <source>
        <dbReference type="ARBA" id="ARBA00023136"/>
    </source>
</evidence>
<feature type="transmembrane region" description="Helical" evidence="6">
    <location>
        <begin position="388"/>
        <end position="406"/>
    </location>
</feature>
<feature type="transmembrane region" description="Helical" evidence="6">
    <location>
        <begin position="99"/>
        <end position="118"/>
    </location>
</feature>
<proteinExistence type="predicted"/>
<organism evidence="7 8">
    <name type="scientific">Lactiplantibacillus pentosus</name>
    <name type="common">Lactobacillus pentosus</name>
    <dbReference type="NCBI Taxonomy" id="1589"/>
    <lineage>
        <taxon>Bacteria</taxon>
        <taxon>Bacillati</taxon>
        <taxon>Bacillota</taxon>
        <taxon>Bacilli</taxon>
        <taxon>Lactobacillales</taxon>
        <taxon>Lactobacillaceae</taxon>
        <taxon>Lactiplantibacillus</taxon>
    </lineage>
</organism>
<dbReference type="PANTHER" id="PTHR30250">
    <property type="entry name" value="PST FAMILY PREDICTED COLANIC ACID TRANSPORTER"/>
    <property type="match status" value="1"/>
</dbReference>
<evidence type="ECO:0000256" key="4">
    <source>
        <dbReference type="ARBA" id="ARBA00022989"/>
    </source>
</evidence>
<keyword evidence="5 6" id="KW-0472">Membrane</keyword>
<evidence type="ECO:0000256" key="6">
    <source>
        <dbReference type="SAM" id="Phobius"/>
    </source>
</evidence>
<accession>A0AAW8VZN1</accession>
<feature type="transmembrane region" description="Helical" evidence="6">
    <location>
        <begin position="55"/>
        <end position="78"/>
    </location>
</feature>
<evidence type="ECO:0000256" key="1">
    <source>
        <dbReference type="ARBA" id="ARBA00004651"/>
    </source>
</evidence>
<dbReference type="Proteomes" id="UP001267003">
    <property type="component" value="Unassembled WGS sequence"/>
</dbReference>
<dbReference type="EMBL" id="JAVLAQ010000001">
    <property type="protein sequence ID" value="MDT6990967.1"/>
    <property type="molecule type" value="Genomic_DNA"/>
</dbReference>